<protein>
    <submittedName>
        <fullName evidence="1">Uncharacterized protein</fullName>
    </submittedName>
</protein>
<reference evidence="1 2" key="1">
    <citation type="submission" date="2023-03" db="EMBL/GenBank/DDBJ databases">
        <title>Description of Hydrogenimonas sp. ISO32.</title>
        <authorList>
            <person name="Mino S."/>
            <person name="Fukazawa S."/>
            <person name="Sawabe T."/>
        </authorList>
    </citation>
    <scope>NUCLEOTIDE SEQUENCE [LARGE SCALE GENOMIC DNA]</scope>
    <source>
        <strain evidence="1 2">ISO32</strain>
    </source>
</reference>
<gene>
    <name evidence="1" type="ORF">HCR_01510</name>
</gene>
<dbReference type="SUPFAM" id="SSF50969">
    <property type="entry name" value="YVTN repeat-like/Quinoprotein amine dehydrogenase"/>
    <property type="match status" value="1"/>
</dbReference>
<dbReference type="InterPro" id="IPR018247">
    <property type="entry name" value="EF_Hand_1_Ca_BS"/>
</dbReference>
<dbReference type="RefSeq" id="WP_286337053.1">
    <property type="nucleotide sequence ID" value="NZ_AP027370.1"/>
</dbReference>
<name>A0ABM8FJM7_9BACT</name>
<dbReference type="Pfam" id="PF08309">
    <property type="entry name" value="LVIVD"/>
    <property type="match status" value="2"/>
</dbReference>
<dbReference type="PROSITE" id="PS51257">
    <property type="entry name" value="PROKAR_LIPOPROTEIN"/>
    <property type="match status" value="1"/>
</dbReference>
<dbReference type="SUPFAM" id="SSF50998">
    <property type="entry name" value="Quinoprotein alcohol dehydrogenase-like"/>
    <property type="match status" value="1"/>
</dbReference>
<dbReference type="Gene3D" id="2.130.10.10">
    <property type="entry name" value="YVTN repeat-like/Quinoprotein amine dehydrogenase"/>
    <property type="match status" value="3"/>
</dbReference>
<dbReference type="Proteomes" id="UP001321445">
    <property type="component" value="Chromosome"/>
</dbReference>
<dbReference type="InterPro" id="IPR015943">
    <property type="entry name" value="WD40/YVTN_repeat-like_dom_sf"/>
</dbReference>
<accession>A0ABM8FJM7</accession>
<evidence type="ECO:0000313" key="1">
    <source>
        <dbReference type="EMBL" id="BDY11839.1"/>
    </source>
</evidence>
<dbReference type="PANTHER" id="PTHR47197">
    <property type="entry name" value="PROTEIN NIRF"/>
    <property type="match status" value="1"/>
</dbReference>
<dbReference type="SUPFAM" id="SSF69304">
    <property type="entry name" value="Tricorn protease N-terminal domain"/>
    <property type="match status" value="1"/>
</dbReference>
<organism evidence="1 2">
    <name type="scientific">Hydrogenimonas cancrithermarum</name>
    <dbReference type="NCBI Taxonomy" id="2993563"/>
    <lineage>
        <taxon>Bacteria</taxon>
        <taxon>Pseudomonadati</taxon>
        <taxon>Campylobacterota</taxon>
        <taxon>Epsilonproteobacteria</taxon>
        <taxon>Campylobacterales</taxon>
        <taxon>Hydrogenimonadaceae</taxon>
        <taxon>Hydrogenimonas</taxon>
    </lineage>
</organism>
<sequence>MGQFNFKTLITVFSVSATILIGGCGSTGTKSDHQLVGGDNPSVPTMYTIGGTSTNVKGDVVLQNNGGDDLTVHAGDNSFTFATPMREGSGYNVTILSAPTDQDCTLSNASGTVANSDVTDITLTCVDKSYTVGGTLAGLDSGNDVVLQNNGGDNLSLHADGTFTFATALHTGERYNVTVQTQPVGQECSVENGSGTIVSSNVTDIKVTCNDLTSVAQLGYLAGAEVKIYEVASDGTKTLLFTETTSEGDISTSGRFDGHAADLEDGKWYLYEVSGGNDIDADDDGSLDTTPTINRGVVHLFAKGSDIREHGYVRVTMVSDVLYQKFWHEIATNPYAIAESEWQETFAKIIGEDLDGDGAVGWSDVLGFDPVSHKKKMRYAYRLRQAEILGEIHAGNGFYEVGGLFSLGSLGAIDMVSEIGNNHDIRFGRDGSRLYLTGYQGNERGFYILDLEPDASHAATMAEKVIIDEARGFALSSDEKIAYVAAGDGGVKRVDLSVSPAAVGDLNTTLGNARIVAVSPDGTALYVATKEKIFLLDAATGASLGSAPLDENVKQLVPDAETKRLLALSGYASSRLQVYDLSDPANPARSYTPLGLETHRFAYCRDGAKAYIALAGVRESHAAIEIVDLTDPADPQPLGSFASSEMIGSTQPFFSGIAFAPGCNRLYTSGPGDYIARNLTAFDVTDKSAPKVLATYTRRNISYDHIVLSPDGSLIAGINDYHQPSVVAIEDLNKSRILGTNVIRGGIIALKKDESHLYLANYNNFFVYDTSRRPAIDGNETILATLSYGGAYPGAIALSDDESRAYVTTRDNGLVIVDLNETNLHVVAQTGKTALGGEAKALALSEDGKYAYVGTWNHLLKVVKIDDESNVTVVGSLDLENGQCLDMAFDDTRKILHVACAGGGVYVVDLSSPADPVKRSEYTEGASNLKNVALSPDGKTLYVAYNRSTDALVVLDTSDPDAPAVVARSGTDFELKPQETLLSPDGRRLYVADQGYYSGYEAKIVDVEDREHPRLIGRLPHTNRSSNGLALGGDGSRLYVGGGSGVLLLDVRE</sequence>
<dbReference type="EMBL" id="AP027370">
    <property type="protein sequence ID" value="BDY11839.1"/>
    <property type="molecule type" value="Genomic_DNA"/>
</dbReference>
<dbReference type="PROSITE" id="PS00018">
    <property type="entry name" value="EF_HAND_1"/>
    <property type="match status" value="1"/>
</dbReference>
<dbReference type="InterPro" id="IPR051200">
    <property type="entry name" value="Host-pathogen_enzymatic-act"/>
</dbReference>
<evidence type="ECO:0000313" key="2">
    <source>
        <dbReference type="Proteomes" id="UP001321445"/>
    </source>
</evidence>
<proteinExistence type="predicted"/>
<dbReference type="InterPro" id="IPR011044">
    <property type="entry name" value="Quino_amine_DH_bsu"/>
</dbReference>
<dbReference type="InterPro" id="IPR011047">
    <property type="entry name" value="Quinoprotein_ADH-like_sf"/>
</dbReference>
<dbReference type="InterPro" id="IPR013211">
    <property type="entry name" value="LVIVD"/>
</dbReference>
<dbReference type="PANTHER" id="PTHR47197:SF3">
    <property type="entry name" value="DIHYDRO-HEME D1 DEHYDROGENASE"/>
    <property type="match status" value="1"/>
</dbReference>
<keyword evidence="2" id="KW-1185">Reference proteome</keyword>